<dbReference type="RefSeq" id="WP_316699088.1">
    <property type="nucleotide sequence ID" value="NZ_CP136336.1"/>
</dbReference>
<feature type="domain" description="Outer membrane lipoprotein BamD-like" evidence="3">
    <location>
        <begin position="586"/>
        <end position="705"/>
    </location>
</feature>
<dbReference type="SMART" id="SM00028">
    <property type="entry name" value="TPR"/>
    <property type="match status" value="8"/>
</dbReference>
<dbReference type="PROSITE" id="PS50005">
    <property type="entry name" value="TPR"/>
    <property type="match status" value="1"/>
</dbReference>
<evidence type="ECO:0000259" key="3">
    <source>
        <dbReference type="Pfam" id="PF13525"/>
    </source>
</evidence>
<evidence type="ECO:0000256" key="2">
    <source>
        <dbReference type="PROSITE-ProRule" id="PRU00339"/>
    </source>
</evidence>
<keyword evidence="2" id="KW-0802">TPR repeat</keyword>
<accession>A0ABZ0CP00</accession>
<dbReference type="PROSITE" id="PS51257">
    <property type="entry name" value="PROKAR_LIPOPROTEIN"/>
    <property type="match status" value="1"/>
</dbReference>
<gene>
    <name evidence="4" type="ORF">RXV79_16795</name>
</gene>
<dbReference type="Gene3D" id="1.25.40.10">
    <property type="entry name" value="Tetratricopeptide repeat domain"/>
    <property type="match status" value="6"/>
</dbReference>
<proteinExistence type="predicted"/>
<dbReference type="Pfam" id="PF14559">
    <property type="entry name" value="TPR_19"/>
    <property type="match status" value="1"/>
</dbReference>
<sequence length="932" mass="103321">MQPNKLAAITLACLLAGCAGKRSSREPEPPTLKSLAGRQIDVQADPVAAVPEEKAIAAYRKFLEVAPNAPQRNEAMRRLGDLEMDTADNKLASGDGTSNPDYKAAISRYQDYLKAFPNDPGNDRVYYQIARAQEQSGELENALKTLDTLVGQYPKTPFLEEAQFRRGEMLFSLREYNKAEKAYATVLAGNPQGNFHERALYMQGWSLFKQSQVEEALKSFFGVLDLKVANRAGGAEIDSLEGLTRADRELVEDTFRVTSLSLASLNGAESIPSYVTSDERKSYEFRVYQQLGELYIKQERTKDAADAFGAFAKRQPLHAQAPQLQARVIDIYQNAGFATLAIDAKKDYVSRYGGEGEFRKANPEGWEAAQPLVKTHMAELARHHHALAQKSKASADYQEAVRWYRAYLGAFPNDPDAAQNNFLLAELLREDNRFPEAAVEYEKTAYQYPTHARSADAGYSALLSYAAQEKRLQGAEAQALQRTAVDSALRFAKSFPADTRTPTVLTNTAEKLFALRDERAELVAEQVLALQPVAPATQRRVAWTVVAHSAFESSRFDRAEKAYLEVLALTPEKEAGRNELVERVAASVYKQGEQARAAGKLRDAVGHFNRVAVVAPQSAVRANAQYDAAAALIALKDWDLAASTLEDFRTRFPKHPLQAEVGGKLAVAYMEKGQWSRAAGEFERLAASSADVKVARAALWQAAELHEKGGARSLAAKTYERYLKQYPDPLETNLEARWRLAQMAKKDGDAKREMALMNDIYRADAAGGNARTNRTRYLGAMASLALVEPTYEAYKKIQLVEPLAKSLKLKKAKMDEVLKAYSAAANSGVADAATAATYHIAAIYEDFGKALLSSQRPKKLSKLELEQYNLMLEEQADPFNEKSTELHEINAKRTADGIYDEWVKKSFVALKALRPVRYGKTEKSEAIVDAIR</sequence>
<reference evidence="4 5" key="1">
    <citation type="submission" date="2023-10" db="EMBL/GenBank/DDBJ databases">
        <title>Bacteria for the degradation of biodegradable plastic PBAT(Polybutylene adipate terephthalate).</title>
        <authorList>
            <person name="Weon H.-Y."/>
            <person name="Yeon J."/>
        </authorList>
    </citation>
    <scope>NUCLEOTIDE SEQUENCE [LARGE SCALE GENOMIC DNA]</scope>
    <source>
        <strain evidence="4 5">SBD 7-3</strain>
    </source>
</reference>
<dbReference type="InterPro" id="IPR019734">
    <property type="entry name" value="TPR_rpt"/>
</dbReference>
<dbReference type="EMBL" id="CP136336">
    <property type="protein sequence ID" value="WOB06578.1"/>
    <property type="molecule type" value="Genomic_DNA"/>
</dbReference>
<dbReference type="Pfam" id="PF13432">
    <property type="entry name" value="TPR_16"/>
    <property type="match status" value="1"/>
</dbReference>
<keyword evidence="5" id="KW-1185">Reference proteome</keyword>
<protein>
    <submittedName>
        <fullName evidence="4">Tetratricopeptide repeat protein</fullName>
    </submittedName>
</protein>
<dbReference type="SUPFAM" id="SSF48452">
    <property type="entry name" value="TPR-like"/>
    <property type="match status" value="2"/>
</dbReference>
<evidence type="ECO:0000256" key="1">
    <source>
        <dbReference type="ARBA" id="ARBA00022729"/>
    </source>
</evidence>
<name>A0ABZ0CP00_9BURK</name>
<dbReference type="Proteomes" id="UP001303946">
    <property type="component" value="Chromosome"/>
</dbReference>
<dbReference type="InterPro" id="IPR039565">
    <property type="entry name" value="BamD-like"/>
</dbReference>
<organism evidence="4 5">
    <name type="scientific">Piscinibacter gummiphilus</name>
    <dbReference type="NCBI Taxonomy" id="946333"/>
    <lineage>
        <taxon>Bacteria</taxon>
        <taxon>Pseudomonadati</taxon>
        <taxon>Pseudomonadota</taxon>
        <taxon>Betaproteobacteria</taxon>
        <taxon>Burkholderiales</taxon>
        <taxon>Sphaerotilaceae</taxon>
        <taxon>Piscinibacter</taxon>
    </lineage>
</organism>
<dbReference type="Pfam" id="PF13525">
    <property type="entry name" value="YfiO"/>
    <property type="match status" value="1"/>
</dbReference>
<dbReference type="InterPro" id="IPR011990">
    <property type="entry name" value="TPR-like_helical_dom_sf"/>
</dbReference>
<evidence type="ECO:0000313" key="4">
    <source>
        <dbReference type="EMBL" id="WOB06578.1"/>
    </source>
</evidence>
<keyword evidence="1" id="KW-0732">Signal</keyword>
<evidence type="ECO:0000313" key="5">
    <source>
        <dbReference type="Proteomes" id="UP001303946"/>
    </source>
</evidence>
<feature type="repeat" description="TPR" evidence="2">
    <location>
        <begin position="160"/>
        <end position="193"/>
    </location>
</feature>